<dbReference type="InterPro" id="IPR001789">
    <property type="entry name" value="Sig_transdc_resp-reg_receiver"/>
</dbReference>
<dbReference type="Gene3D" id="1.25.40.10">
    <property type="entry name" value="Tetratricopeptide repeat domain"/>
    <property type="match status" value="1"/>
</dbReference>
<keyword evidence="4" id="KW-1185">Reference proteome</keyword>
<evidence type="ECO:0000313" key="3">
    <source>
        <dbReference type="EMBL" id="QJR82571.1"/>
    </source>
</evidence>
<dbReference type="EMBL" id="CP052766">
    <property type="protein sequence ID" value="QJR82571.1"/>
    <property type="molecule type" value="Genomic_DNA"/>
</dbReference>
<dbReference type="CDD" id="cd17589">
    <property type="entry name" value="REC_TPR"/>
    <property type="match status" value="1"/>
</dbReference>
<dbReference type="OrthoDB" id="7298659at2"/>
<proteinExistence type="predicted"/>
<evidence type="ECO:0000256" key="1">
    <source>
        <dbReference type="PROSITE-ProRule" id="PRU00169"/>
    </source>
</evidence>
<dbReference type="GO" id="GO:0000160">
    <property type="term" value="P:phosphorelay signal transduction system"/>
    <property type="evidence" value="ECO:0007669"/>
    <property type="project" value="InterPro"/>
</dbReference>
<dbReference type="InterPro" id="IPR011990">
    <property type="entry name" value="TPR-like_helical_dom_sf"/>
</dbReference>
<dbReference type="PANTHER" id="PTHR43228">
    <property type="entry name" value="TWO-COMPONENT RESPONSE REGULATOR"/>
    <property type="match status" value="1"/>
</dbReference>
<name>A0A6M4MH93_9ALTE</name>
<protein>
    <submittedName>
        <fullName evidence="3">Response regulator</fullName>
    </submittedName>
</protein>
<dbReference type="InterPro" id="IPR052048">
    <property type="entry name" value="ST_Response_Regulator"/>
</dbReference>
<feature type="modified residue" description="4-aspartylphosphate" evidence="1">
    <location>
        <position position="57"/>
    </location>
</feature>
<gene>
    <name evidence="3" type="ORF">CA267_018335</name>
</gene>
<dbReference type="InterPro" id="IPR011006">
    <property type="entry name" value="CheY-like_superfamily"/>
</dbReference>
<dbReference type="SUPFAM" id="SSF48452">
    <property type="entry name" value="TPR-like"/>
    <property type="match status" value="1"/>
</dbReference>
<dbReference type="AlphaFoldDB" id="A0A6M4MH93"/>
<sequence length="546" mass="62459">MIYADKQVLIVEDQRPFLLLLRGLMNSMGATDVVTKSSAEQAISLCRRQKFDIVIADLHLGSDKKNGYEFIEELRVRQLIKPSTIFLLISADSARPVVLGSIERRPDDYLVKPFSQAQLKSRIARAWHKRQYMAPIYGALFKNDTSAAIAACKSLAVEGSPYQRSCEQMLVQLYWNTNELSAALAILTPYEDKKPALWAYLALSRTYLLQNQKERAIEVARKVLELNRFSAEAYDVIAEAQNNTPEAGEMALESIRHAIKLSPFSLSRHFTACSIARDNNDYALASESSHSIWHLSKRTVHQSIVYWCGYIRSILDVAEHAEDKRTRNRYQQEAILVLQRGKFDETLSRMDETFSVDIFEQVMNARICSLDGKMLDAKRNLVQSQSAIKKQYENYPPAYAPDSLKVMYDLGEYDDAQDLIALLKQRGEDLDPNSQYLIASELERSAERQREYATFNRKGIQLYQEGQFEQAKEQFILAQQLAPVNTGVALNLLQCMLKILHKNTKGEPALIKECKRMYKLVEDTPLQEEHAQKLADIKDELFSYIQ</sequence>
<evidence type="ECO:0000259" key="2">
    <source>
        <dbReference type="PROSITE" id="PS50110"/>
    </source>
</evidence>
<feature type="domain" description="Response regulatory" evidence="2">
    <location>
        <begin position="7"/>
        <end position="127"/>
    </location>
</feature>
<dbReference type="PANTHER" id="PTHR43228:SF1">
    <property type="entry name" value="TWO-COMPONENT RESPONSE REGULATOR ARR22"/>
    <property type="match status" value="1"/>
</dbReference>
<dbReference type="Proteomes" id="UP000219285">
    <property type="component" value="Chromosome"/>
</dbReference>
<dbReference type="InterPro" id="IPR019734">
    <property type="entry name" value="TPR_rpt"/>
</dbReference>
<keyword evidence="1" id="KW-0597">Phosphoprotein</keyword>
<dbReference type="Pfam" id="PF00072">
    <property type="entry name" value="Response_reg"/>
    <property type="match status" value="1"/>
</dbReference>
<organism evidence="3 4">
    <name type="scientific">Alteromonas pelagimontana</name>
    <dbReference type="NCBI Taxonomy" id="1858656"/>
    <lineage>
        <taxon>Bacteria</taxon>
        <taxon>Pseudomonadati</taxon>
        <taxon>Pseudomonadota</taxon>
        <taxon>Gammaproteobacteria</taxon>
        <taxon>Alteromonadales</taxon>
        <taxon>Alteromonadaceae</taxon>
        <taxon>Alteromonas/Salinimonas group</taxon>
        <taxon>Alteromonas</taxon>
    </lineage>
</organism>
<dbReference type="PROSITE" id="PS50110">
    <property type="entry name" value="RESPONSE_REGULATORY"/>
    <property type="match status" value="1"/>
</dbReference>
<dbReference type="Gene3D" id="3.40.50.2300">
    <property type="match status" value="1"/>
</dbReference>
<dbReference type="SMART" id="SM00448">
    <property type="entry name" value="REC"/>
    <property type="match status" value="1"/>
</dbReference>
<dbReference type="Pfam" id="PF13181">
    <property type="entry name" value="TPR_8"/>
    <property type="match status" value="1"/>
</dbReference>
<dbReference type="KEGG" id="apel:CA267_018335"/>
<dbReference type="RefSeq" id="WP_075609448.1">
    <property type="nucleotide sequence ID" value="NZ_CP052766.1"/>
</dbReference>
<dbReference type="SUPFAM" id="SSF52172">
    <property type="entry name" value="CheY-like"/>
    <property type="match status" value="1"/>
</dbReference>
<reference evidence="4" key="1">
    <citation type="submission" date="2014-12" db="EMBL/GenBank/DDBJ databases">
        <title>Complete genome sequence of a multi-drug resistant Klebsiella pneumoniae.</title>
        <authorList>
            <person name="Hua X."/>
            <person name="Chen Q."/>
            <person name="Li X."/>
            <person name="Feng Y."/>
            <person name="Ruan Z."/>
            <person name="Yu Y."/>
        </authorList>
    </citation>
    <scope>NUCLEOTIDE SEQUENCE [LARGE SCALE GENOMIC DNA]</scope>
    <source>
        <strain evidence="4">5.12</strain>
    </source>
</reference>
<dbReference type="SMART" id="SM00028">
    <property type="entry name" value="TPR"/>
    <property type="match status" value="2"/>
</dbReference>
<accession>A0A6M4MH93</accession>
<evidence type="ECO:0000313" key="4">
    <source>
        <dbReference type="Proteomes" id="UP000219285"/>
    </source>
</evidence>
<reference evidence="3 4" key="2">
    <citation type="submission" date="2020-04" db="EMBL/GenBank/DDBJ databases">
        <title>Complete genome sequence of Alteromonas pelagimontana 5.12T.</title>
        <authorList>
            <person name="Sinha R.K."/>
            <person name="Krishnan K.P."/>
            <person name="Kurian J.P."/>
        </authorList>
    </citation>
    <scope>NUCLEOTIDE SEQUENCE [LARGE SCALE GENOMIC DNA]</scope>
    <source>
        <strain evidence="3 4">5.12</strain>
    </source>
</reference>